<sequence>MSDQNAVSASSKGARPLVTLVLPSLGVGGAEVVNALLARELMKRGFRVEFVVGRDDSEASKLLPSGASYIVMESKNHRGFISPLVSYLLKRRPDILVGSMWSLTTTVAMAHFLAGSRAKLCIWEHSTLSVQYGGRGWAHRFLLKNSLTFALARADVRIAVSGGVADDLAALSDLPREKFEVIYNPICLAPVTSPAVEHEAESLWGGWRGPRIISVGNFKAQKNHAMLLEAFRQLLATREARLLILGTGVLFESTRALASSLGIVDKVLLPGLRANPAAYYKSADLFVLSSNFEGFGNVIVEALSCGLPVVSTDCRSGPAEILEDGRYGRLVPVGDSVALAQAMLDSLDDTHDKEALKRRASEFSPERMVDQFLRSVYPDSERGLDLQIATARS</sequence>
<organism evidence="3 4">
    <name type="scientific">Methylocystis bryophila</name>
    <dbReference type="NCBI Taxonomy" id="655015"/>
    <lineage>
        <taxon>Bacteria</taxon>
        <taxon>Pseudomonadati</taxon>
        <taxon>Pseudomonadota</taxon>
        <taxon>Alphaproteobacteria</taxon>
        <taxon>Hyphomicrobiales</taxon>
        <taxon>Methylocystaceae</taxon>
        <taxon>Methylocystis</taxon>
    </lineage>
</organism>
<evidence type="ECO:0000313" key="4">
    <source>
        <dbReference type="Proteomes" id="UP000193978"/>
    </source>
</evidence>
<dbReference type="Pfam" id="PF13692">
    <property type="entry name" value="Glyco_trans_1_4"/>
    <property type="match status" value="1"/>
</dbReference>
<dbReference type="Proteomes" id="UP000193978">
    <property type="component" value="Chromosome"/>
</dbReference>
<dbReference type="CDD" id="cd03811">
    <property type="entry name" value="GT4_GT28_WabH-like"/>
    <property type="match status" value="1"/>
</dbReference>
<dbReference type="STRING" id="655015.B1812_01365"/>
<dbReference type="Pfam" id="PF13439">
    <property type="entry name" value="Glyco_transf_4"/>
    <property type="match status" value="1"/>
</dbReference>
<dbReference type="SUPFAM" id="SSF53756">
    <property type="entry name" value="UDP-Glycosyltransferase/glycogen phosphorylase"/>
    <property type="match status" value="1"/>
</dbReference>
<dbReference type="EMBL" id="CP019948">
    <property type="protein sequence ID" value="ARN83275.1"/>
    <property type="molecule type" value="Genomic_DNA"/>
</dbReference>
<feature type="transmembrane region" description="Helical" evidence="1">
    <location>
        <begin position="95"/>
        <end position="114"/>
    </location>
</feature>
<feature type="domain" description="Glycosyltransferase subfamily 4-like N-terminal" evidence="2">
    <location>
        <begin position="27"/>
        <end position="186"/>
    </location>
</feature>
<evidence type="ECO:0000313" key="3">
    <source>
        <dbReference type="EMBL" id="ARN83275.1"/>
    </source>
</evidence>
<keyword evidence="1" id="KW-0472">Membrane</keyword>
<name>A0A1W6N0C0_9HYPH</name>
<keyword evidence="4" id="KW-1185">Reference proteome</keyword>
<proteinExistence type="predicted"/>
<reference evidence="3 4" key="1">
    <citation type="submission" date="2017-02" db="EMBL/GenBank/DDBJ databases">
        <authorList>
            <person name="Peterson S.W."/>
        </authorList>
    </citation>
    <scope>NUCLEOTIDE SEQUENCE [LARGE SCALE GENOMIC DNA]</scope>
    <source>
        <strain evidence="3 4">S285</strain>
    </source>
</reference>
<dbReference type="InterPro" id="IPR028098">
    <property type="entry name" value="Glyco_trans_4-like_N"/>
</dbReference>
<evidence type="ECO:0000256" key="1">
    <source>
        <dbReference type="SAM" id="Phobius"/>
    </source>
</evidence>
<dbReference type="GO" id="GO:0016757">
    <property type="term" value="F:glycosyltransferase activity"/>
    <property type="evidence" value="ECO:0007669"/>
    <property type="project" value="UniProtKB-ARBA"/>
</dbReference>
<keyword evidence="1" id="KW-0812">Transmembrane</keyword>
<gene>
    <name evidence="3" type="ORF">B1812_01365</name>
</gene>
<keyword evidence="1" id="KW-1133">Transmembrane helix</keyword>
<accession>A0A1W6N0C0</accession>
<dbReference type="PANTHER" id="PTHR12526">
    <property type="entry name" value="GLYCOSYLTRANSFERASE"/>
    <property type="match status" value="1"/>
</dbReference>
<dbReference type="Gene3D" id="3.40.50.2000">
    <property type="entry name" value="Glycogen Phosphorylase B"/>
    <property type="match status" value="2"/>
</dbReference>
<feature type="transmembrane region" description="Helical" evidence="1">
    <location>
        <begin position="20"/>
        <end position="37"/>
    </location>
</feature>
<dbReference type="AlphaFoldDB" id="A0A1W6N0C0"/>
<protein>
    <recommendedName>
        <fullName evidence="2">Glycosyltransferase subfamily 4-like N-terminal domain-containing protein</fullName>
    </recommendedName>
</protein>
<dbReference type="PANTHER" id="PTHR12526:SF630">
    <property type="entry name" value="GLYCOSYLTRANSFERASE"/>
    <property type="match status" value="1"/>
</dbReference>
<dbReference type="KEGG" id="mbry:B1812_01365"/>
<evidence type="ECO:0000259" key="2">
    <source>
        <dbReference type="Pfam" id="PF13439"/>
    </source>
</evidence>